<accession>A0A380G3F9</accession>
<protein>
    <submittedName>
        <fullName evidence="1">Uncharacterized protein</fullName>
    </submittedName>
</protein>
<dbReference type="RefSeq" id="WP_167409907.1">
    <property type="nucleotide sequence ID" value="NZ_PPRC01000027.1"/>
</dbReference>
<dbReference type="AlphaFoldDB" id="A0A380G3F9"/>
<dbReference type="GeneID" id="48903274"/>
<dbReference type="Proteomes" id="UP000254047">
    <property type="component" value="Unassembled WGS sequence"/>
</dbReference>
<proteinExistence type="predicted"/>
<dbReference type="EMBL" id="UHDO01000001">
    <property type="protein sequence ID" value="SUM44778.1"/>
    <property type="molecule type" value="Genomic_DNA"/>
</dbReference>
<reference evidence="1 2" key="1">
    <citation type="submission" date="2018-06" db="EMBL/GenBank/DDBJ databases">
        <authorList>
            <consortium name="Pathogen Informatics"/>
            <person name="Doyle S."/>
        </authorList>
    </citation>
    <scope>NUCLEOTIDE SEQUENCE [LARGE SCALE GENOMIC DNA]</scope>
    <source>
        <strain evidence="1 2">NCTC13830</strain>
    </source>
</reference>
<sequence>MKFIHFSAMTESGLNKKVNRFLEENPNIEILKFDYSLGTGGFGVGMLYRNISTF</sequence>
<name>A0A380G3F9_9STAP</name>
<evidence type="ECO:0000313" key="2">
    <source>
        <dbReference type="Proteomes" id="UP000254047"/>
    </source>
</evidence>
<organism evidence="1 2">
    <name type="scientific">Staphylococcus petrasii</name>
    <dbReference type="NCBI Taxonomy" id="1276936"/>
    <lineage>
        <taxon>Bacteria</taxon>
        <taxon>Bacillati</taxon>
        <taxon>Bacillota</taxon>
        <taxon>Bacilli</taxon>
        <taxon>Bacillales</taxon>
        <taxon>Staphylococcaceae</taxon>
        <taxon>Staphylococcus</taxon>
    </lineage>
</organism>
<gene>
    <name evidence="1" type="ORF">NCTC13830_02187</name>
</gene>
<evidence type="ECO:0000313" key="1">
    <source>
        <dbReference type="EMBL" id="SUM44778.1"/>
    </source>
</evidence>